<dbReference type="PRINTS" id="PR00081">
    <property type="entry name" value="GDHRDH"/>
</dbReference>
<dbReference type="RefSeq" id="WP_142282713.1">
    <property type="nucleotide sequence ID" value="NZ_MVHF01000002.1"/>
</dbReference>
<dbReference type="PANTHER" id="PTHR43477:SF1">
    <property type="entry name" value="DIHYDROANTICAPSIN 7-DEHYDROGENASE"/>
    <property type="match status" value="1"/>
</dbReference>
<dbReference type="InterPro" id="IPR036291">
    <property type="entry name" value="NAD(P)-bd_dom_sf"/>
</dbReference>
<dbReference type="FunFam" id="3.40.50.720:FF:000084">
    <property type="entry name" value="Short-chain dehydrogenase reductase"/>
    <property type="match status" value="1"/>
</dbReference>
<dbReference type="InterPro" id="IPR020904">
    <property type="entry name" value="Sc_DH/Rdtase_CS"/>
</dbReference>
<dbReference type="AlphaFoldDB" id="A0A1X0BAM7"/>
<dbReference type="EMBL" id="MVHF01000002">
    <property type="protein sequence ID" value="ORA39411.1"/>
    <property type="molecule type" value="Genomic_DNA"/>
</dbReference>
<protein>
    <recommendedName>
        <fullName evidence="3">Ketoreductase domain-containing protein</fullName>
    </recommendedName>
</protein>
<sequence length="253" mass="26126">MSQCIVITGASSGIGRAVATRLARPDAGLVIVGRDETRLQDTHRRVTQAGAQCTWVAADLCDADGPGKVVDAAVSTFGAITGLVLAAGVYTPAPLTQTSDAVFERTWRTNVYAPYALIRTAHAHMPRDGSAAIVMVSSVSGRRPFANESAYAASKGAIDALVGSLAVELAADGIRVNGVAPGFTETEMNTTVRENRAIVDSALAATLTHRLGRPDDIAAAVDYLLSPGAEYVCGVMLPVDGGYPTSAIQAGLI</sequence>
<evidence type="ECO:0000313" key="5">
    <source>
        <dbReference type="Proteomes" id="UP000192448"/>
    </source>
</evidence>
<name>A0A1X0BAM7_9MYCO</name>
<comment type="similarity">
    <text evidence="1">Belongs to the short-chain dehydrogenases/reductases (SDR) family.</text>
</comment>
<dbReference type="InterPro" id="IPR051122">
    <property type="entry name" value="SDR_DHRS6-like"/>
</dbReference>
<organism evidence="4 5">
    <name type="scientific">Mycobacterium aquaticum</name>
    <dbReference type="NCBI Taxonomy" id="1927124"/>
    <lineage>
        <taxon>Bacteria</taxon>
        <taxon>Bacillati</taxon>
        <taxon>Actinomycetota</taxon>
        <taxon>Actinomycetes</taxon>
        <taxon>Mycobacteriales</taxon>
        <taxon>Mycobacteriaceae</taxon>
        <taxon>Mycobacterium</taxon>
    </lineage>
</organism>
<keyword evidence="5" id="KW-1185">Reference proteome</keyword>
<dbReference type="PROSITE" id="PS00061">
    <property type="entry name" value="ADH_SHORT"/>
    <property type="match status" value="1"/>
</dbReference>
<dbReference type="Proteomes" id="UP000192448">
    <property type="component" value="Unassembled WGS sequence"/>
</dbReference>
<dbReference type="PRINTS" id="PR00080">
    <property type="entry name" value="SDRFAMILY"/>
</dbReference>
<dbReference type="GO" id="GO:0016491">
    <property type="term" value="F:oxidoreductase activity"/>
    <property type="evidence" value="ECO:0007669"/>
    <property type="project" value="UniProtKB-KW"/>
</dbReference>
<evidence type="ECO:0000313" key="4">
    <source>
        <dbReference type="EMBL" id="ORA39411.1"/>
    </source>
</evidence>
<dbReference type="Pfam" id="PF13561">
    <property type="entry name" value="adh_short_C2"/>
    <property type="match status" value="1"/>
</dbReference>
<dbReference type="SMART" id="SM00822">
    <property type="entry name" value="PKS_KR"/>
    <property type="match status" value="1"/>
</dbReference>
<evidence type="ECO:0000256" key="2">
    <source>
        <dbReference type="ARBA" id="ARBA00023002"/>
    </source>
</evidence>
<keyword evidence="2" id="KW-0560">Oxidoreductase</keyword>
<feature type="domain" description="Ketoreductase" evidence="3">
    <location>
        <begin position="3"/>
        <end position="177"/>
    </location>
</feature>
<gene>
    <name evidence="4" type="ORF">BST13_02945</name>
</gene>
<dbReference type="STRING" id="1927124.BST13_02945"/>
<dbReference type="OrthoDB" id="3237043at2"/>
<dbReference type="InterPro" id="IPR002347">
    <property type="entry name" value="SDR_fam"/>
</dbReference>
<accession>A0A1X0BAM7</accession>
<evidence type="ECO:0000259" key="3">
    <source>
        <dbReference type="SMART" id="SM00822"/>
    </source>
</evidence>
<dbReference type="InterPro" id="IPR057326">
    <property type="entry name" value="KR_dom"/>
</dbReference>
<dbReference type="PANTHER" id="PTHR43477">
    <property type="entry name" value="DIHYDROANTICAPSIN 7-DEHYDROGENASE"/>
    <property type="match status" value="1"/>
</dbReference>
<dbReference type="Gene3D" id="3.40.50.720">
    <property type="entry name" value="NAD(P)-binding Rossmann-like Domain"/>
    <property type="match status" value="1"/>
</dbReference>
<comment type="caution">
    <text evidence="4">The sequence shown here is derived from an EMBL/GenBank/DDBJ whole genome shotgun (WGS) entry which is preliminary data.</text>
</comment>
<proteinExistence type="inferred from homology"/>
<reference evidence="4 5" key="1">
    <citation type="submission" date="2017-02" db="EMBL/GenBank/DDBJ databases">
        <title>The new phylogeny of genus Mycobacterium.</title>
        <authorList>
            <person name="Tortoli E."/>
            <person name="Trovato A."/>
            <person name="Cirillo D.M."/>
        </authorList>
    </citation>
    <scope>NUCLEOTIDE SEQUENCE [LARGE SCALE GENOMIC DNA]</scope>
    <source>
        <strain evidence="4 5">RW6</strain>
    </source>
</reference>
<dbReference type="CDD" id="cd05233">
    <property type="entry name" value="SDR_c"/>
    <property type="match status" value="1"/>
</dbReference>
<dbReference type="SUPFAM" id="SSF51735">
    <property type="entry name" value="NAD(P)-binding Rossmann-fold domains"/>
    <property type="match status" value="1"/>
</dbReference>
<evidence type="ECO:0000256" key="1">
    <source>
        <dbReference type="ARBA" id="ARBA00006484"/>
    </source>
</evidence>